<dbReference type="GO" id="GO:0006281">
    <property type="term" value="P:DNA repair"/>
    <property type="evidence" value="ECO:0007669"/>
    <property type="project" value="InterPro"/>
</dbReference>
<dbReference type="Proteomes" id="UP000051036">
    <property type="component" value="Unassembled WGS sequence"/>
</dbReference>
<dbReference type="AlphaFoldDB" id="A0A0R1U9A9"/>
<evidence type="ECO:0000313" key="2">
    <source>
        <dbReference type="Proteomes" id="UP000051036"/>
    </source>
</evidence>
<sequence>MTPIYRICQYISKEKVIVRFIFNLEPVSQARPRISRYPYLHEYDTKEVKAFKENVNLMAQKMMQEHKLAPFDGSLEVRVVFYRPVQKSISKIEHARRVRGSVLPSVKSDLDNYIKSFFDGCNGAIWKDDNLITDLHAVKRYSDEPRIELEVLQLG</sequence>
<comment type="caution">
    <text evidence="1">The sequence shown here is derived from an EMBL/GenBank/DDBJ whole genome shotgun (WGS) entry which is preliminary data.</text>
</comment>
<dbReference type="GO" id="GO:0006310">
    <property type="term" value="P:DNA recombination"/>
    <property type="evidence" value="ECO:0007669"/>
    <property type="project" value="InterPro"/>
</dbReference>
<keyword evidence="2" id="KW-1185">Reference proteome</keyword>
<name>A0A0R1U9A9_9LACO</name>
<gene>
    <name evidence="1" type="ORF">FC46_GL000520</name>
</gene>
<reference evidence="1 2" key="1">
    <citation type="journal article" date="2015" name="Genome Announc.">
        <title>Expanding the biotechnology potential of lactobacilli through comparative genomics of 213 strains and associated genera.</title>
        <authorList>
            <person name="Sun Z."/>
            <person name="Harris H.M."/>
            <person name="McCann A."/>
            <person name="Guo C."/>
            <person name="Argimon S."/>
            <person name="Zhang W."/>
            <person name="Yang X."/>
            <person name="Jeffery I.B."/>
            <person name="Cooney J.C."/>
            <person name="Kagawa T.F."/>
            <person name="Liu W."/>
            <person name="Song Y."/>
            <person name="Salvetti E."/>
            <person name="Wrobel A."/>
            <person name="Rasinkangas P."/>
            <person name="Parkhill J."/>
            <person name="Rea M.C."/>
            <person name="O'Sullivan O."/>
            <person name="Ritari J."/>
            <person name="Douillard F.P."/>
            <person name="Paul Ross R."/>
            <person name="Yang R."/>
            <person name="Briner A.E."/>
            <person name="Felis G.E."/>
            <person name="de Vos W.M."/>
            <person name="Barrangou R."/>
            <person name="Klaenhammer T.R."/>
            <person name="Caufield P.W."/>
            <person name="Cui Y."/>
            <person name="Zhang H."/>
            <person name="O'Toole P.W."/>
        </authorList>
    </citation>
    <scope>NUCLEOTIDE SEQUENCE [LARGE SCALE GENOMIC DNA]</scope>
    <source>
        <strain evidence="1 2">DSM 16043</strain>
    </source>
</reference>
<dbReference type="Pfam" id="PF05866">
    <property type="entry name" value="RusA"/>
    <property type="match status" value="1"/>
</dbReference>
<accession>A0A0R1U9A9</accession>
<dbReference type="InterPro" id="IPR008822">
    <property type="entry name" value="Endonuclease_RusA-like"/>
</dbReference>
<dbReference type="GO" id="GO:0000287">
    <property type="term" value="F:magnesium ion binding"/>
    <property type="evidence" value="ECO:0007669"/>
    <property type="project" value="InterPro"/>
</dbReference>
<dbReference type="STRING" id="1423763.FC46_GL000520"/>
<dbReference type="PATRIC" id="fig|1423763.3.peg.524"/>
<dbReference type="RefSeq" id="WP_236702298.1">
    <property type="nucleotide sequence ID" value="NZ_AZFM01000017.1"/>
</dbReference>
<evidence type="ECO:0008006" key="3">
    <source>
        <dbReference type="Google" id="ProtNLM"/>
    </source>
</evidence>
<organism evidence="1 2">
    <name type="scientific">Lactobacillus kalixensis DSM 16043</name>
    <dbReference type="NCBI Taxonomy" id="1423763"/>
    <lineage>
        <taxon>Bacteria</taxon>
        <taxon>Bacillati</taxon>
        <taxon>Bacillota</taxon>
        <taxon>Bacilli</taxon>
        <taxon>Lactobacillales</taxon>
        <taxon>Lactobacillaceae</taxon>
        <taxon>Lactobacillus</taxon>
    </lineage>
</organism>
<dbReference type="SUPFAM" id="SSF103084">
    <property type="entry name" value="Holliday junction resolvase RusA"/>
    <property type="match status" value="1"/>
</dbReference>
<evidence type="ECO:0000313" key="1">
    <source>
        <dbReference type="EMBL" id="KRL89872.1"/>
    </source>
</evidence>
<protein>
    <recommendedName>
        <fullName evidence="3">Holliday junction resolvase</fullName>
    </recommendedName>
</protein>
<dbReference type="InterPro" id="IPR036614">
    <property type="entry name" value="RusA-like_sf"/>
</dbReference>
<dbReference type="Gene3D" id="3.30.1330.70">
    <property type="entry name" value="Holliday junction resolvase RusA"/>
    <property type="match status" value="1"/>
</dbReference>
<proteinExistence type="predicted"/>
<dbReference type="EMBL" id="AZFM01000017">
    <property type="protein sequence ID" value="KRL89872.1"/>
    <property type="molecule type" value="Genomic_DNA"/>
</dbReference>